<feature type="transmembrane region" description="Helical" evidence="16">
    <location>
        <begin position="481"/>
        <end position="505"/>
    </location>
</feature>
<keyword evidence="4 15" id="KW-0349">Heme</keyword>
<evidence type="ECO:0000259" key="17">
    <source>
        <dbReference type="PROSITE" id="PS50855"/>
    </source>
</evidence>
<evidence type="ECO:0000256" key="1">
    <source>
        <dbReference type="ARBA" id="ARBA00004141"/>
    </source>
</evidence>
<evidence type="ECO:0000256" key="9">
    <source>
        <dbReference type="ARBA" id="ARBA00022982"/>
    </source>
</evidence>
<evidence type="ECO:0000256" key="5">
    <source>
        <dbReference type="ARBA" id="ARBA00022660"/>
    </source>
</evidence>
<evidence type="ECO:0000256" key="7">
    <source>
        <dbReference type="ARBA" id="ARBA00022723"/>
    </source>
</evidence>
<keyword evidence="16" id="KW-1003">Cell membrane</keyword>
<evidence type="ECO:0000256" key="6">
    <source>
        <dbReference type="ARBA" id="ARBA00022692"/>
    </source>
</evidence>
<evidence type="ECO:0000256" key="15">
    <source>
        <dbReference type="RuleBase" id="RU000370"/>
    </source>
</evidence>
<dbReference type="SUPFAM" id="SSF81442">
    <property type="entry name" value="Cytochrome c oxidase subunit I-like"/>
    <property type="match status" value="1"/>
</dbReference>
<keyword evidence="9 15" id="KW-0249">Electron transport</keyword>
<comment type="function">
    <text evidence="16">Cytochrome c oxidase is the component of the respiratory chain that catalyzes the reduction of oxygen to water. Subunits 1-3 form the functional core of the enzyme complex. CO I is the catalytic subunit of the enzyme. Electrons originating in cytochrome c are transferred via the copper A center of subunit 2 and heme A of subunit 1 to the bimetallic center formed by heme A3 and copper B.</text>
</comment>
<dbReference type="PANTHER" id="PTHR10422:SF18">
    <property type="entry name" value="CYTOCHROME C OXIDASE SUBUNIT 1"/>
    <property type="match status" value="1"/>
</dbReference>
<evidence type="ECO:0000313" key="19">
    <source>
        <dbReference type="Proteomes" id="UP001279642"/>
    </source>
</evidence>
<evidence type="ECO:0000256" key="8">
    <source>
        <dbReference type="ARBA" id="ARBA00022967"/>
    </source>
</evidence>
<sequence>MTSDQTIDAASDLENVGHSSIAETPTERISYLRAGHTLGSWLFTSDHKRIAILYFISVTLFFFVGGAAAALMRADLLTPQADLLSNEGYNRAFTLHGVIMVWFFLIPSIPNTFGNFLVPLMIGSRDLAFPRLNLLSWYIFMLGGLFTIYVLIAGGVDTGWTFYTPLSSMFANGNVVLAATAVFIVGFSSILTGLNFIVTIHKLRAPGMTWGRLPLFIWSLYATSAILVLATPILSVTLALIAAERLFGIGVFDPALGGDPLLYQHLFWFYSHPAVYIMVLPALGVISELVAAAARKPIFGYQFVAGSSIAIAAIGFLVWGHHMFVAGQSTYASAIFSFLSLAVAVPSAVKVYNWTATLYKGHISLDPPFLFAMSFIGLFVVGGLTGVILAMLAIDVHVHDTYFVVAHFHYIMVGGTVSAYFGALHYWWPKIIGRRYSLVWGRLTAGLIFLGFNLTFFPQFLLGYLGMPRRYHVYPPEFQVLHVLSTAGASILGVAYLLPFTYLFYSMRYGKPAGANPWEATGLEWSVPSPPPKHNFAERPIVTQAPYNYAIEYEEVDG</sequence>
<keyword evidence="3 15" id="KW-0813">Transport</keyword>
<feature type="transmembrane region" description="Helical" evidence="16">
    <location>
        <begin position="134"/>
        <end position="156"/>
    </location>
</feature>
<feature type="transmembrane region" description="Helical" evidence="16">
    <location>
        <begin position="369"/>
        <end position="394"/>
    </location>
</feature>
<feature type="transmembrane region" description="Helical" evidence="16">
    <location>
        <begin position="51"/>
        <end position="72"/>
    </location>
</feature>
<keyword evidence="10 16" id="KW-1133">Transmembrane helix</keyword>
<evidence type="ECO:0000256" key="11">
    <source>
        <dbReference type="ARBA" id="ARBA00023004"/>
    </source>
</evidence>
<dbReference type="Gene3D" id="1.20.210.10">
    <property type="entry name" value="Cytochrome c oxidase-like, subunit I domain"/>
    <property type="match status" value="1"/>
</dbReference>
<comment type="pathway">
    <text evidence="2 16">Energy metabolism; oxidative phosphorylation.</text>
</comment>
<feature type="transmembrane region" description="Helical" evidence="16">
    <location>
        <begin position="439"/>
        <end position="461"/>
    </location>
</feature>
<dbReference type="PANTHER" id="PTHR10422">
    <property type="entry name" value="CYTOCHROME C OXIDASE SUBUNIT 1"/>
    <property type="match status" value="1"/>
</dbReference>
<proteinExistence type="inferred from homology"/>
<reference evidence="18 19" key="1">
    <citation type="journal article" date="2016" name="Antonie Van Leeuwenhoek">
        <title>Dongia soli sp. nov., isolated from soil from Dokdo, Korea.</title>
        <authorList>
            <person name="Kim D.U."/>
            <person name="Lee H."/>
            <person name="Kim H."/>
            <person name="Kim S.G."/>
            <person name="Ka J.O."/>
        </authorList>
    </citation>
    <scope>NUCLEOTIDE SEQUENCE [LARGE SCALE GENOMIC DNA]</scope>
    <source>
        <strain evidence="18 19">D78</strain>
    </source>
</reference>
<comment type="subcellular location">
    <subcellularLocation>
        <location evidence="16">Cell membrane</location>
        <topology evidence="16">Multi-pass membrane protein</topology>
    </subcellularLocation>
    <subcellularLocation>
        <location evidence="1">Membrane</location>
        <topology evidence="1">Multi-pass membrane protein</topology>
    </subcellularLocation>
</comment>
<comment type="caution">
    <text evidence="18">The sequence shown here is derived from an EMBL/GenBank/DDBJ whole genome shotgun (WGS) entry which is preliminary data.</text>
</comment>
<keyword evidence="6 15" id="KW-0812">Transmembrane</keyword>
<keyword evidence="12 16" id="KW-0186">Copper</keyword>
<gene>
    <name evidence="18" type="primary">ctaD</name>
    <name evidence="18" type="ORF">SMD27_16370</name>
</gene>
<name>A0ABU5EFX4_9PROT</name>
<dbReference type="EC" id="7.1.1.9" evidence="16"/>
<organism evidence="18 19">
    <name type="scientific">Dongia soli</name>
    <dbReference type="NCBI Taxonomy" id="600628"/>
    <lineage>
        <taxon>Bacteria</taxon>
        <taxon>Pseudomonadati</taxon>
        <taxon>Pseudomonadota</taxon>
        <taxon>Alphaproteobacteria</taxon>
        <taxon>Rhodospirillales</taxon>
        <taxon>Dongiaceae</taxon>
        <taxon>Dongia</taxon>
    </lineage>
</organism>
<evidence type="ECO:0000256" key="2">
    <source>
        <dbReference type="ARBA" id="ARBA00004673"/>
    </source>
</evidence>
<evidence type="ECO:0000256" key="4">
    <source>
        <dbReference type="ARBA" id="ARBA00022617"/>
    </source>
</evidence>
<dbReference type="InterPro" id="IPR023615">
    <property type="entry name" value="Cyt_c_Oxase_su1_BS"/>
</dbReference>
<dbReference type="InterPro" id="IPR014241">
    <property type="entry name" value="Cyt_c_oxidase_su1_bac"/>
</dbReference>
<feature type="transmembrane region" description="Helical" evidence="16">
    <location>
        <begin position="298"/>
        <end position="319"/>
    </location>
</feature>
<dbReference type="Pfam" id="PF00115">
    <property type="entry name" value="COX1"/>
    <property type="match status" value="1"/>
</dbReference>
<feature type="transmembrane region" description="Helical" evidence="16">
    <location>
        <begin position="92"/>
        <end position="113"/>
    </location>
</feature>
<keyword evidence="7 16" id="KW-0479">Metal-binding</keyword>
<evidence type="ECO:0000313" key="18">
    <source>
        <dbReference type="EMBL" id="MDY0884420.1"/>
    </source>
</evidence>
<evidence type="ECO:0000256" key="12">
    <source>
        <dbReference type="ARBA" id="ARBA00023008"/>
    </source>
</evidence>
<feature type="transmembrane region" description="Helical" evidence="16">
    <location>
        <begin position="262"/>
        <end position="286"/>
    </location>
</feature>
<dbReference type="PROSITE" id="PS50855">
    <property type="entry name" value="COX1"/>
    <property type="match status" value="1"/>
</dbReference>
<comment type="similarity">
    <text evidence="15">Belongs to the heme-copper respiratory oxidase family.</text>
</comment>
<dbReference type="Proteomes" id="UP001279642">
    <property type="component" value="Unassembled WGS sequence"/>
</dbReference>
<keyword evidence="8" id="KW-1278">Translocase</keyword>
<dbReference type="EMBL" id="JAXCLW010000004">
    <property type="protein sequence ID" value="MDY0884420.1"/>
    <property type="molecule type" value="Genomic_DNA"/>
</dbReference>
<dbReference type="InterPro" id="IPR036927">
    <property type="entry name" value="Cyt_c_oxase-like_su1_sf"/>
</dbReference>
<dbReference type="PROSITE" id="PS00077">
    <property type="entry name" value="COX1_CUB"/>
    <property type="match status" value="1"/>
</dbReference>
<keyword evidence="5 15" id="KW-0679">Respiratory chain</keyword>
<keyword evidence="19" id="KW-1185">Reference proteome</keyword>
<evidence type="ECO:0000256" key="3">
    <source>
        <dbReference type="ARBA" id="ARBA00022448"/>
    </source>
</evidence>
<evidence type="ECO:0000256" key="10">
    <source>
        <dbReference type="ARBA" id="ARBA00022989"/>
    </source>
</evidence>
<dbReference type="PRINTS" id="PR01165">
    <property type="entry name" value="CYCOXIDASEI"/>
</dbReference>
<keyword evidence="11 16" id="KW-0408">Iron</keyword>
<comment type="catalytic activity">
    <reaction evidence="14 16">
        <text>4 Fe(II)-[cytochrome c] + O2 + 8 H(+)(in) = 4 Fe(III)-[cytochrome c] + 2 H2O + 4 H(+)(out)</text>
        <dbReference type="Rhea" id="RHEA:11436"/>
        <dbReference type="Rhea" id="RHEA-COMP:10350"/>
        <dbReference type="Rhea" id="RHEA-COMP:14399"/>
        <dbReference type="ChEBI" id="CHEBI:15377"/>
        <dbReference type="ChEBI" id="CHEBI:15378"/>
        <dbReference type="ChEBI" id="CHEBI:15379"/>
        <dbReference type="ChEBI" id="CHEBI:29033"/>
        <dbReference type="ChEBI" id="CHEBI:29034"/>
        <dbReference type="EC" id="7.1.1.9"/>
    </reaction>
</comment>
<evidence type="ECO:0000256" key="13">
    <source>
        <dbReference type="ARBA" id="ARBA00023136"/>
    </source>
</evidence>
<feature type="transmembrane region" description="Helical" evidence="16">
    <location>
        <begin position="176"/>
        <end position="198"/>
    </location>
</feature>
<dbReference type="NCBIfam" id="TIGR02891">
    <property type="entry name" value="CtaD_CoxA"/>
    <property type="match status" value="1"/>
</dbReference>
<dbReference type="InterPro" id="IPR000883">
    <property type="entry name" value="Cyt_C_Oxase_1"/>
</dbReference>
<feature type="transmembrane region" description="Helical" evidence="16">
    <location>
        <begin position="331"/>
        <end position="349"/>
    </location>
</feature>
<feature type="domain" description="Cytochrome oxidase subunit I profile" evidence="17">
    <location>
        <begin position="41"/>
        <end position="543"/>
    </location>
</feature>
<evidence type="ECO:0000256" key="14">
    <source>
        <dbReference type="ARBA" id="ARBA00047816"/>
    </source>
</evidence>
<feature type="transmembrane region" description="Helical" evidence="16">
    <location>
        <begin position="218"/>
        <end position="242"/>
    </location>
</feature>
<protein>
    <recommendedName>
        <fullName evidence="16">Cytochrome c oxidase subunit 1</fullName>
        <ecNumber evidence="16">7.1.1.9</ecNumber>
    </recommendedName>
</protein>
<accession>A0ABU5EFX4</accession>
<keyword evidence="13 16" id="KW-0472">Membrane</keyword>
<dbReference type="InterPro" id="IPR023616">
    <property type="entry name" value="Cyt_c_oxase-like_su1_dom"/>
</dbReference>
<evidence type="ECO:0000256" key="16">
    <source>
        <dbReference type="RuleBase" id="RU363061"/>
    </source>
</evidence>
<feature type="transmembrane region" description="Helical" evidence="16">
    <location>
        <begin position="406"/>
        <end position="427"/>
    </location>
</feature>
<dbReference type="RefSeq" id="WP_320509484.1">
    <property type="nucleotide sequence ID" value="NZ_JAXCLW010000004.1"/>
</dbReference>